<keyword evidence="1" id="KW-0175">Coiled coil</keyword>
<sequence>MAEDVTLLDLSFNTAEAVDGLDALIKKSLELSDEKKQLVKQINAEKLALAGIRQNYKDNLLDQTAFEKQSEKSEKAIIALTKQLNNNKIATSENAAQIKAHTTIVNSEAESVETLRAQLALNTKALNKMSVEQRTNTESGKQMVAQTKEISDRLKELEKGVGDTRRNVGNYAEDIEAATANLGGMTGATGQMIKGMTGGIASIKAFNAALMANPFVAIASAILAVISAIGKLMDRNNELAVSVKTILAPIELIITRVLDAVAALFTEIVKVFEWLAEAYIKVYNWLGLISDETVKSIETARGMAQVQRDIYNAETDNVLVLARQRRELEKMKTIVAEQTKSLQERTEAADRGVEILRQMEEAELGVLRAKYEQIKAQNALSYTSDEDRRKEVEALAALEQKQAEYEAQRRELIGQRSGFENTERANAAAADKKRAEDYAKAQKEAAEKAKKAKEDADKKAAETAKRVQQEVLKSYETGITELQLRIRERNIGIVDKRRSLEDQNELNQAILEKERYRLEQGLITQAEFDNIRYEQQVAFQEKVAAIEAEEEAKRKEAKAMDLENQRAIEEENITSDFERETLRLEQQYQMEVAAAEKVGADVTLIEAKYAQIREKREKELVNAKLQMTADIAGQISNIMGQESAAGKVFALAQATINTYLGASKAIAQGGIWGVAQAAIVIAAGLKQVASIAKVKEDVPKTNTSVRKYAKGGQIFGPSHSQGGVTFVGSNGQRFEAEGGENMYILNRKASSAINALSALNMQYGGRSFGGSNVYKYADGGGFDVLSAQSLTNLNKAVKKDVDLSPKTIAAIALAFVDGVQNAPNPVVSVQDITDVQQGRTLVIDSATN</sequence>
<protein>
    <submittedName>
        <fullName evidence="3">Tail length tape measure protein</fullName>
    </submittedName>
</protein>
<evidence type="ECO:0000256" key="2">
    <source>
        <dbReference type="SAM" id="MobiDB-lite"/>
    </source>
</evidence>
<proteinExistence type="predicted"/>
<feature type="region of interest" description="Disordered" evidence="2">
    <location>
        <begin position="416"/>
        <end position="457"/>
    </location>
</feature>
<organism evidence="3">
    <name type="scientific">Siphoviridae sp. ctt0c4</name>
    <dbReference type="NCBI Taxonomy" id="2825702"/>
    <lineage>
        <taxon>Viruses</taxon>
        <taxon>Duplodnaviria</taxon>
        <taxon>Heunggongvirae</taxon>
        <taxon>Uroviricota</taxon>
        <taxon>Caudoviricetes</taxon>
    </lineage>
</organism>
<feature type="compositionally biased region" description="Basic and acidic residues" evidence="2">
    <location>
        <begin position="430"/>
        <end position="457"/>
    </location>
</feature>
<name>A0A8S5V374_9CAUD</name>
<dbReference type="EMBL" id="BK016188">
    <property type="protein sequence ID" value="DAG01150.1"/>
    <property type="molecule type" value="Genomic_DNA"/>
</dbReference>
<feature type="coiled-coil region" evidence="1">
    <location>
        <begin position="545"/>
        <end position="572"/>
    </location>
</feature>
<reference evidence="3" key="1">
    <citation type="journal article" date="2021" name="Proc. Natl. Acad. Sci. U.S.A.">
        <title>A Catalog of Tens of Thousands of Viruses from Human Metagenomes Reveals Hidden Associations with Chronic Diseases.</title>
        <authorList>
            <person name="Tisza M.J."/>
            <person name="Buck C.B."/>
        </authorList>
    </citation>
    <scope>NUCLEOTIDE SEQUENCE</scope>
    <source>
        <strain evidence="3">Ctt0c4</strain>
    </source>
</reference>
<evidence type="ECO:0000313" key="3">
    <source>
        <dbReference type="EMBL" id="DAG01150.1"/>
    </source>
</evidence>
<accession>A0A8S5V374</accession>
<evidence type="ECO:0000256" key="1">
    <source>
        <dbReference type="SAM" id="Coils"/>
    </source>
</evidence>